<dbReference type="GO" id="GO:0008804">
    <property type="term" value="F:carbamate kinase activity"/>
    <property type="evidence" value="ECO:0007669"/>
    <property type="project" value="InterPro"/>
</dbReference>
<accession>X1NS23</accession>
<keyword evidence="3" id="KW-0418">Kinase</keyword>
<comment type="caution">
    <text evidence="5">The sequence shown here is derived from an EMBL/GenBank/DDBJ whole genome shotgun (WGS) entry which is preliminary data.</text>
</comment>
<dbReference type="GO" id="GO:0019546">
    <property type="term" value="P:L-arginine deiminase pathway"/>
    <property type="evidence" value="ECO:0007669"/>
    <property type="project" value="TreeGrafter"/>
</dbReference>
<feature type="domain" description="Aspartate/glutamate/uridylate kinase" evidence="4">
    <location>
        <begin position="18"/>
        <end position="80"/>
    </location>
</feature>
<dbReference type="GO" id="GO:0005829">
    <property type="term" value="C:cytosol"/>
    <property type="evidence" value="ECO:0007669"/>
    <property type="project" value="TreeGrafter"/>
</dbReference>
<dbReference type="InterPro" id="IPR036393">
    <property type="entry name" value="AceGlu_kinase-like_sf"/>
</dbReference>
<organism evidence="5">
    <name type="scientific">marine sediment metagenome</name>
    <dbReference type="NCBI Taxonomy" id="412755"/>
    <lineage>
        <taxon>unclassified sequences</taxon>
        <taxon>metagenomes</taxon>
        <taxon>ecological metagenomes</taxon>
    </lineage>
</organism>
<dbReference type="PANTHER" id="PTHR30409">
    <property type="entry name" value="CARBAMATE KINASE"/>
    <property type="match status" value="1"/>
</dbReference>
<comment type="similarity">
    <text evidence="1">Belongs to the carbamate kinase family.</text>
</comment>
<dbReference type="InterPro" id="IPR001048">
    <property type="entry name" value="Asp/Glu/Uridylate_kinase"/>
</dbReference>
<protein>
    <recommendedName>
        <fullName evidence="4">Aspartate/glutamate/uridylate kinase domain-containing protein</fullName>
    </recommendedName>
</protein>
<gene>
    <name evidence="5" type="ORF">S06H3_30529</name>
</gene>
<evidence type="ECO:0000256" key="1">
    <source>
        <dbReference type="ARBA" id="ARBA00011066"/>
    </source>
</evidence>
<evidence type="ECO:0000259" key="4">
    <source>
        <dbReference type="Pfam" id="PF00696"/>
    </source>
</evidence>
<evidence type="ECO:0000313" key="5">
    <source>
        <dbReference type="EMBL" id="GAI29590.1"/>
    </source>
</evidence>
<dbReference type="AlphaFoldDB" id="X1NS23"/>
<evidence type="ECO:0000256" key="2">
    <source>
        <dbReference type="ARBA" id="ARBA00022679"/>
    </source>
</evidence>
<proteinExistence type="inferred from homology"/>
<evidence type="ECO:0000256" key="3">
    <source>
        <dbReference type="ARBA" id="ARBA00022777"/>
    </source>
</evidence>
<dbReference type="PANTHER" id="PTHR30409:SF1">
    <property type="entry name" value="CARBAMATE KINASE-RELATED"/>
    <property type="match status" value="1"/>
</dbReference>
<sequence>MKRKLVVLALGGNMILQRGQKGTFEGSIAVIDKDRASAVLTAQIGARTLIIITDVPNAFLNYNKENQEAIGKINLALAMNYYAEGQKSFP</sequence>
<dbReference type="EMBL" id="BARV01017986">
    <property type="protein sequence ID" value="GAI29590.1"/>
    <property type="molecule type" value="Genomic_DNA"/>
</dbReference>
<keyword evidence="2" id="KW-0808">Transferase</keyword>
<dbReference type="Pfam" id="PF00696">
    <property type="entry name" value="AA_kinase"/>
    <property type="match status" value="1"/>
</dbReference>
<dbReference type="InterPro" id="IPR003964">
    <property type="entry name" value="Carb_kinase"/>
</dbReference>
<dbReference type="Gene3D" id="3.40.1160.10">
    <property type="entry name" value="Acetylglutamate kinase-like"/>
    <property type="match status" value="1"/>
</dbReference>
<dbReference type="SUPFAM" id="SSF53633">
    <property type="entry name" value="Carbamate kinase-like"/>
    <property type="match status" value="1"/>
</dbReference>
<name>X1NS23_9ZZZZ</name>
<reference evidence="5" key="1">
    <citation type="journal article" date="2014" name="Front. Microbiol.">
        <title>High frequency of phylogenetically diverse reductive dehalogenase-homologous genes in deep subseafloor sedimentary metagenomes.</title>
        <authorList>
            <person name="Kawai M."/>
            <person name="Futagami T."/>
            <person name="Toyoda A."/>
            <person name="Takaki Y."/>
            <person name="Nishi S."/>
            <person name="Hori S."/>
            <person name="Arai W."/>
            <person name="Tsubouchi T."/>
            <person name="Morono Y."/>
            <person name="Uchiyama I."/>
            <person name="Ito T."/>
            <person name="Fujiyama A."/>
            <person name="Inagaki F."/>
            <person name="Takami H."/>
        </authorList>
    </citation>
    <scope>NUCLEOTIDE SEQUENCE</scope>
    <source>
        <strain evidence="5">Expedition CK06-06</strain>
    </source>
</reference>